<dbReference type="Pfam" id="PF00288">
    <property type="entry name" value="GHMP_kinases_N"/>
    <property type="match status" value="1"/>
</dbReference>
<evidence type="ECO:0000259" key="12">
    <source>
        <dbReference type="Pfam" id="PF08544"/>
    </source>
</evidence>
<evidence type="ECO:0000256" key="3">
    <source>
        <dbReference type="ARBA" id="ARBA00017473"/>
    </source>
</evidence>
<reference evidence="13 14" key="1">
    <citation type="submission" date="2017-03" db="EMBL/GenBank/DDBJ databases">
        <authorList>
            <person name="Afonso C.L."/>
            <person name="Miller P.J."/>
            <person name="Scott M.A."/>
            <person name="Spackman E."/>
            <person name="Goraichik I."/>
            <person name="Dimitrov K.M."/>
            <person name="Suarez D.L."/>
            <person name="Swayne D.E."/>
        </authorList>
    </citation>
    <scope>NUCLEOTIDE SEQUENCE [LARGE SCALE GENOMIC DNA]</scope>
    <source>
        <strain evidence="13 14">CECT 7450</strain>
    </source>
</reference>
<comment type="similarity">
    <text evidence="1 10">Belongs to the GHMP kinase family. IspE subfamily.</text>
</comment>
<protein>
    <recommendedName>
        <fullName evidence="3 10">4-diphosphocytidyl-2-C-methyl-D-erythritol kinase</fullName>
        <shortName evidence="10">CMK</shortName>
        <ecNumber evidence="2 10">2.7.1.148</ecNumber>
    </recommendedName>
    <alternativeName>
        <fullName evidence="9 10">4-(cytidine-5'-diphospho)-2-C-methyl-D-erythritol kinase</fullName>
    </alternativeName>
</protein>
<dbReference type="SUPFAM" id="SSF55060">
    <property type="entry name" value="GHMP Kinase, C-terminal domain"/>
    <property type="match status" value="1"/>
</dbReference>
<comment type="catalytic activity">
    <reaction evidence="10">
        <text>4-CDP-2-C-methyl-D-erythritol + ATP = 4-CDP-2-C-methyl-D-erythritol 2-phosphate + ADP + H(+)</text>
        <dbReference type="Rhea" id="RHEA:18437"/>
        <dbReference type="ChEBI" id="CHEBI:15378"/>
        <dbReference type="ChEBI" id="CHEBI:30616"/>
        <dbReference type="ChEBI" id="CHEBI:57823"/>
        <dbReference type="ChEBI" id="CHEBI:57919"/>
        <dbReference type="ChEBI" id="CHEBI:456216"/>
        <dbReference type="EC" id="2.7.1.148"/>
    </reaction>
</comment>
<dbReference type="HAMAP" id="MF_00061">
    <property type="entry name" value="IspE"/>
    <property type="match status" value="1"/>
</dbReference>
<comment type="pathway">
    <text evidence="10">Isoprenoid biosynthesis; isopentenyl diphosphate biosynthesis via DXP pathway; isopentenyl diphosphate from 1-deoxy-D-xylulose 5-phosphate: step 3/6.</text>
</comment>
<dbReference type="GO" id="GO:0019288">
    <property type="term" value="P:isopentenyl diphosphate biosynthetic process, methylerythritol 4-phosphate pathway"/>
    <property type="evidence" value="ECO:0007669"/>
    <property type="project" value="UniProtKB-UniRule"/>
</dbReference>
<evidence type="ECO:0000256" key="7">
    <source>
        <dbReference type="ARBA" id="ARBA00022840"/>
    </source>
</evidence>
<accession>A0A1X6YR38</accession>
<sequence length="291" mass="30881">MKFWQKRVLSPSQPPPMTTIEAFAPAKINLTLHVTDRRADGYHLLDSLVVFAGIGDRLILKSSDTTELEVSGPFAGGVPTDNRNLVKKAAKLMGATATINLEKNLPHAAGIGGGSSDAAATIKALSLLNSLSLPNGAAVLGADIPVCLAAQAARMRGIGEIIEPLPDFPILHGVLANPRLPIETKTIFANLKSPQNSAMPSSLPAFDTSDDCITFLQTMRNDLEAPAIKAQPVIEDVLHALTQTASCRLARMSGSGATCFGLYADEITAKIAARDLQRTHPNWWVTATTLN</sequence>
<dbReference type="EMBL" id="FWFX01000003">
    <property type="protein sequence ID" value="SLN28811.1"/>
    <property type="molecule type" value="Genomic_DNA"/>
</dbReference>
<evidence type="ECO:0000256" key="9">
    <source>
        <dbReference type="ARBA" id="ARBA00032554"/>
    </source>
</evidence>
<keyword evidence="6 10" id="KW-0418">Kinase</keyword>
<evidence type="ECO:0000256" key="1">
    <source>
        <dbReference type="ARBA" id="ARBA00009684"/>
    </source>
</evidence>
<feature type="domain" description="GHMP kinase N-terminal" evidence="11">
    <location>
        <begin position="84"/>
        <end position="135"/>
    </location>
</feature>
<evidence type="ECO:0000256" key="2">
    <source>
        <dbReference type="ARBA" id="ARBA00012052"/>
    </source>
</evidence>
<dbReference type="InterPro" id="IPR036554">
    <property type="entry name" value="GHMP_kinase_C_sf"/>
</dbReference>
<dbReference type="GO" id="GO:0005524">
    <property type="term" value="F:ATP binding"/>
    <property type="evidence" value="ECO:0007669"/>
    <property type="project" value="UniProtKB-UniRule"/>
</dbReference>
<dbReference type="InterPro" id="IPR014721">
    <property type="entry name" value="Ribsml_uS5_D2-typ_fold_subgr"/>
</dbReference>
<feature type="domain" description="GHMP kinase C-terminal" evidence="12">
    <location>
        <begin position="218"/>
        <end position="280"/>
    </location>
</feature>
<dbReference type="NCBIfam" id="NF011202">
    <property type="entry name" value="PRK14608.1"/>
    <property type="match status" value="1"/>
</dbReference>
<dbReference type="InterPro" id="IPR020568">
    <property type="entry name" value="Ribosomal_Su5_D2-typ_SF"/>
</dbReference>
<dbReference type="PANTHER" id="PTHR43527:SF2">
    <property type="entry name" value="4-DIPHOSPHOCYTIDYL-2-C-METHYL-D-ERYTHRITOL KINASE, CHLOROPLASTIC"/>
    <property type="match status" value="1"/>
</dbReference>
<dbReference type="InterPro" id="IPR013750">
    <property type="entry name" value="GHMP_kinase_C_dom"/>
</dbReference>
<dbReference type="GO" id="GO:0016114">
    <property type="term" value="P:terpenoid biosynthetic process"/>
    <property type="evidence" value="ECO:0007669"/>
    <property type="project" value="UniProtKB-UniRule"/>
</dbReference>
<comment type="function">
    <text evidence="10">Catalyzes the phosphorylation of the position 2 hydroxy group of 4-diphosphocytidyl-2C-methyl-D-erythritol.</text>
</comment>
<dbReference type="NCBIfam" id="TIGR00154">
    <property type="entry name" value="ispE"/>
    <property type="match status" value="1"/>
</dbReference>
<dbReference type="InterPro" id="IPR006204">
    <property type="entry name" value="GHMP_kinase_N_dom"/>
</dbReference>
<evidence type="ECO:0000313" key="14">
    <source>
        <dbReference type="Proteomes" id="UP000193061"/>
    </source>
</evidence>
<feature type="active site" evidence="10">
    <location>
        <position position="27"/>
    </location>
</feature>
<dbReference type="InterPro" id="IPR004424">
    <property type="entry name" value="IspE"/>
</dbReference>
<evidence type="ECO:0000259" key="11">
    <source>
        <dbReference type="Pfam" id="PF00288"/>
    </source>
</evidence>
<keyword evidence="8 10" id="KW-0414">Isoprene biosynthesis</keyword>
<dbReference type="PANTHER" id="PTHR43527">
    <property type="entry name" value="4-DIPHOSPHOCYTIDYL-2-C-METHYL-D-ERYTHRITOL KINASE, CHLOROPLASTIC"/>
    <property type="match status" value="1"/>
</dbReference>
<evidence type="ECO:0000256" key="10">
    <source>
        <dbReference type="HAMAP-Rule" id="MF_00061"/>
    </source>
</evidence>
<dbReference type="Gene3D" id="3.30.230.10">
    <property type="match status" value="1"/>
</dbReference>
<dbReference type="PIRSF" id="PIRSF010376">
    <property type="entry name" value="IspE"/>
    <property type="match status" value="1"/>
</dbReference>
<keyword evidence="4 10" id="KW-0808">Transferase</keyword>
<dbReference type="SUPFAM" id="SSF54211">
    <property type="entry name" value="Ribosomal protein S5 domain 2-like"/>
    <property type="match status" value="1"/>
</dbReference>
<dbReference type="AlphaFoldDB" id="A0A1X6YR38"/>
<evidence type="ECO:0000313" key="13">
    <source>
        <dbReference type="EMBL" id="SLN28811.1"/>
    </source>
</evidence>
<keyword evidence="5 10" id="KW-0547">Nucleotide-binding</keyword>
<evidence type="ECO:0000256" key="5">
    <source>
        <dbReference type="ARBA" id="ARBA00022741"/>
    </source>
</evidence>
<dbReference type="Pfam" id="PF08544">
    <property type="entry name" value="GHMP_kinases_C"/>
    <property type="match status" value="1"/>
</dbReference>
<name>A0A1X6YR38_9RHOB</name>
<proteinExistence type="inferred from homology"/>
<dbReference type="GO" id="GO:0050515">
    <property type="term" value="F:4-(cytidine 5'-diphospho)-2-C-methyl-D-erythritol kinase activity"/>
    <property type="evidence" value="ECO:0007669"/>
    <property type="project" value="UniProtKB-UniRule"/>
</dbReference>
<gene>
    <name evidence="10 13" type="primary">ispE</name>
    <name evidence="13" type="ORF">ROA7450_01203</name>
</gene>
<dbReference type="Gene3D" id="3.30.70.890">
    <property type="entry name" value="GHMP kinase, C-terminal domain"/>
    <property type="match status" value="1"/>
</dbReference>
<feature type="active site" evidence="10">
    <location>
        <position position="143"/>
    </location>
</feature>
<evidence type="ECO:0000256" key="6">
    <source>
        <dbReference type="ARBA" id="ARBA00022777"/>
    </source>
</evidence>
<dbReference type="Proteomes" id="UP000193061">
    <property type="component" value="Unassembled WGS sequence"/>
</dbReference>
<keyword evidence="14" id="KW-1185">Reference proteome</keyword>
<keyword evidence="7 10" id="KW-0067">ATP-binding</keyword>
<evidence type="ECO:0000256" key="8">
    <source>
        <dbReference type="ARBA" id="ARBA00023229"/>
    </source>
</evidence>
<evidence type="ECO:0000256" key="4">
    <source>
        <dbReference type="ARBA" id="ARBA00022679"/>
    </source>
</evidence>
<dbReference type="UniPathway" id="UPA00056">
    <property type="reaction ID" value="UER00094"/>
</dbReference>
<organism evidence="13 14">
    <name type="scientific">Roseovarius albus</name>
    <dbReference type="NCBI Taxonomy" id="1247867"/>
    <lineage>
        <taxon>Bacteria</taxon>
        <taxon>Pseudomonadati</taxon>
        <taxon>Pseudomonadota</taxon>
        <taxon>Alphaproteobacteria</taxon>
        <taxon>Rhodobacterales</taxon>
        <taxon>Roseobacteraceae</taxon>
        <taxon>Roseovarius</taxon>
    </lineage>
</organism>
<feature type="binding site" evidence="10">
    <location>
        <begin position="106"/>
        <end position="116"/>
    </location>
    <ligand>
        <name>ATP</name>
        <dbReference type="ChEBI" id="CHEBI:30616"/>
    </ligand>
</feature>
<dbReference type="EC" id="2.7.1.148" evidence="2 10"/>